<dbReference type="NCBIfam" id="TIGR00714">
    <property type="entry name" value="hscB"/>
    <property type="match status" value="1"/>
</dbReference>
<dbReference type="PANTHER" id="PTHR14021">
    <property type="entry name" value="IRON-SULFUR CLUSTER CO-CHAPERONE PROTEIN HSCB"/>
    <property type="match status" value="1"/>
</dbReference>
<dbReference type="InterPro" id="IPR001623">
    <property type="entry name" value="DnaJ_domain"/>
</dbReference>
<dbReference type="SUPFAM" id="SSF46565">
    <property type="entry name" value="Chaperone J-domain"/>
    <property type="match status" value="1"/>
</dbReference>
<dbReference type="SMART" id="SM00271">
    <property type="entry name" value="DnaJ"/>
    <property type="match status" value="1"/>
</dbReference>
<protein>
    <recommendedName>
        <fullName evidence="1">J domain-containing protein</fullName>
    </recommendedName>
</protein>
<dbReference type="InterPro" id="IPR036869">
    <property type="entry name" value="J_dom_sf"/>
</dbReference>
<dbReference type="GO" id="GO:0051087">
    <property type="term" value="F:protein-folding chaperone binding"/>
    <property type="evidence" value="ECO:0007669"/>
    <property type="project" value="InterPro"/>
</dbReference>
<gene>
    <name evidence="2" type="ORF">METZ01_LOCUS333716</name>
</gene>
<feature type="domain" description="J" evidence="1">
    <location>
        <begin position="38"/>
        <end position="110"/>
    </location>
</feature>
<name>A0A382Q8M1_9ZZZZ</name>
<dbReference type="InterPro" id="IPR004640">
    <property type="entry name" value="HscB"/>
</dbReference>
<dbReference type="GO" id="GO:0044571">
    <property type="term" value="P:[2Fe-2S] cluster assembly"/>
    <property type="evidence" value="ECO:0007669"/>
    <property type="project" value="InterPro"/>
</dbReference>
<dbReference type="CDD" id="cd06257">
    <property type="entry name" value="DnaJ"/>
    <property type="match status" value="1"/>
</dbReference>
<dbReference type="PANTHER" id="PTHR14021:SF15">
    <property type="entry name" value="IRON-SULFUR CLUSTER CO-CHAPERONE PROTEIN HSCB"/>
    <property type="match status" value="1"/>
</dbReference>
<dbReference type="EMBL" id="UINC01112137">
    <property type="protein sequence ID" value="SVC80862.1"/>
    <property type="molecule type" value="Genomic_DNA"/>
</dbReference>
<proteinExistence type="predicted"/>
<dbReference type="Gene3D" id="1.10.287.110">
    <property type="entry name" value="DnaJ domain"/>
    <property type="match status" value="1"/>
</dbReference>
<dbReference type="GO" id="GO:0001671">
    <property type="term" value="F:ATPase activator activity"/>
    <property type="evidence" value="ECO:0007669"/>
    <property type="project" value="InterPro"/>
</dbReference>
<dbReference type="AlphaFoldDB" id="A0A382Q8M1"/>
<evidence type="ECO:0000259" key="1">
    <source>
        <dbReference type="PROSITE" id="PS50076"/>
    </source>
</evidence>
<reference evidence="2" key="1">
    <citation type="submission" date="2018-05" db="EMBL/GenBank/DDBJ databases">
        <authorList>
            <person name="Lanie J.A."/>
            <person name="Ng W.-L."/>
            <person name="Kazmierczak K.M."/>
            <person name="Andrzejewski T.M."/>
            <person name="Davidsen T.M."/>
            <person name="Wayne K.J."/>
            <person name="Tettelin H."/>
            <person name="Glass J.I."/>
            <person name="Rusch D."/>
            <person name="Podicherti R."/>
            <person name="Tsui H.-C.T."/>
            <person name="Winkler M.E."/>
        </authorList>
    </citation>
    <scope>NUCLEOTIDE SEQUENCE</scope>
</reference>
<sequence length="210" mass="24294">MSEEPSHSRCCERCGTELVSCLFCFDCSSLQPLSPSTNYFYALGIPDGFELDLTLLEEQFRQIAGELHPDFYMNSSSAEKKLSGRASTLLNQAYDNLKDSFKRATYLMRLKGKGLEWNERVLPPGFLEEMFSLQEELDTMLEKQDQPGLKRFQDLLDKRRRGLESGLIPLFRMLESVKELEVVLEQLQMKLNAERYLQSLLDRIQVEETT</sequence>
<evidence type="ECO:0000313" key="2">
    <source>
        <dbReference type="EMBL" id="SVC80862.1"/>
    </source>
</evidence>
<dbReference type="GO" id="GO:0005739">
    <property type="term" value="C:mitochondrion"/>
    <property type="evidence" value="ECO:0007669"/>
    <property type="project" value="TreeGrafter"/>
</dbReference>
<dbReference type="PROSITE" id="PS50076">
    <property type="entry name" value="DNAJ_2"/>
    <property type="match status" value="1"/>
</dbReference>
<organism evidence="2">
    <name type="scientific">marine metagenome</name>
    <dbReference type="NCBI Taxonomy" id="408172"/>
    <lineage>
        <taxon>unclassified sequences</taxon>
        <taxon>metagenomes</taxon>
        <taxon>ecological metagenomes</taxon>
    </lineage>
</organism>
<accession>A0A382Q8M1</accession>